<evidence type="ECO:0000313" key="3">
    <source>
        <dbReference type="Proteomes" id="UP001560296"/>
    </source>
</evidence>
<dbReference type="InterPro" id="IPR045584">
    <property type="entry name" value="Pilin-like"/>
</dbReference>
<dbReference type="Pfam" id="PF16732">
    <property type="entry name" value="ComP_DUS"/>
    <property type="match status" value="1"/>
</dbReference>
<dbReference type="PANTHER" id="PTHR30093">
    <property type="entry name" value="GENERAL SECRETION PATHWAY PROTEIN G"/>
    <property type="match status" value="1"/>
</dbReference>
<proteinExistence type="predicted"/>
<protein>
    <submittedName>
        <fullName evidence="2">Type IV pilin protein</fullName>
    </submittedName>
</protein>
<name>A0ABV3YQQ6_9PSED</name>
<dbReference type="Gene3D" id="3.30.700.10">
    <property type="entry name" value="Glycoprotein, Type 4 Pilin"/>
    <property type="match status" value="1"/>
</dbReference>
<dbReference type="RefSeq" id="WP_369286615.1">
    <property type="nucleotide sequence ID" value="NZ_JBFTEG010000003.1"/>
</dbReference>
<keyword evidence="1" id="KW-0812">Transmembrane</keyword>
<dbReference type="Pfam" id="PF07963">
    <property type="entry name" value="N_methyl"/>
    <property type="match status" value="1"/>
</dbReference>
<dbReference type="InterPro" id="IPR031982">
    <property type="entry name" value="PilE-like"/>
</dbReference>
<evidence type="ECO:0000313" key="2">
    <source>
        <dbReference type="EMBL" id="MEX6501645.1"/>
    </source>
</evidence>
<dbReference type="InterPro" id="IPR012902">
    <property type="entry name" value="N_methyl_site"/>
</dbReference>
<sequence length="131" mass="13987">MKQRGFSLIELMIVIAIIGILAAIAYPNYQEYIIKSNRAAAQSAMMDIANREQQLLLANRTYVAAANAAAFQASTGYVLPTDVAARYDFSITLGAGAVPSFTITFVPTGPQASDGNLTLDSQGVKTPIAKW</sequence>
<feature type="transmembrane region" description="Helical" evidence="1">
    <location>
        <begin position="6"/>
        <end position="26"/>
    </location>
</feature>
<dbReference type="NCBIfam" id="TIGR02532">
    <property type="entry name" value="IV_pilin_GFxxxE"/>
    <property type="match status" value="1"/>
</dbReference>
<keyword evidence="1" id="KW-1133">Transmembrane helix</keyword>
<dbReference type="EMBL" id="JBFTEG010000003">
    <property type="protein sequence ID" value="MEX6501645.1"/>
    <property type="molecule type" value="Genomic_DNA"/>
</dbReference>
<evidence type="ECO:0000256" key="1">
    <source>
        <dbReference type="SAM" id="Phobius"/>
    </source>
</evidence>
<comment type="caution">
    <text evidence="2">The sequence shown here is derived from an EMBL/GenBank/DDBJ whole genome shotgun (WGS) entry which is preliminary data.</text>
</comment>
<organism evidence="2 3">
    <name type="scientific">Pseudomonas zhanjiangensis</name>
    <dbReference type="NCBI Taxonomy" id="3239015"/>
    <lineage>
        <taxon>Bacteria</taxon>
        <taxon>Pseudomonadati</taxon>
        <taxon>Pseudomonadota</taxon>
        <taxon>Gammaproteobacteria</taxon>
        <taxon>Pseudomonadales</taxon>
        <taxon>Pseudomonadaceae</taxon>
        <taxon>Pseudomonas</taxon>
    </lineage>
</organism>
<keyword evidence="1" id="KW-0472">Membrane</keyword>
<gene>
    <name evidence="2" type="ORF">AB5S05_06170</name>
</gene>
<dbReference type="SUPFAM" id="SSF54523">
    <property type="entry name" value="Pili subunits"/>
    <property type="match status" value="1"/>
</dbReference>
<reference evidence="2 3" key="1">
    <citation type="submission" date="2024-07" db="EMBL/GenBank/DDBJ databases">
        <authorList>
            <person name="Li M."/>
        </authorList>
    </citation>
    <scope>NUCLEOTIDE SEQUENCE [LARGE SCALE GENOMIC DNA]</scope>
    <source>
        <strain evidence="2 3">25A3E</strain>
    </source>
</reference>
<keyword evidence="3" id="KW-1185">Reference proteome</keyword>
<accession>A0ABV3YQQ6</accession>
<dbReference type="Proteomes" id="UP001560296">
    <property type="component" value="Unassembled WGS sequence"/>
</dbReference>
<dbReference type="PROSITE" id="PS00409">
    <property type="entry name" value="PROKAR_NTER_METHYL"/>
    <property type="match status" value="1"/>
</dbReference>